<proteinExistence type="predicted"/>
<dbReference type="EMBL" id="BSYO01000014">
    <property type="protein sequence ID" value="GMH14895.1"/>
    <property type="molecule type" value="Genomic_DNA"/>
</dbReference>
<dbReference type="AlphaFoldDB" id="A0AAD3XSR7"/>
<keyword evidence="2" id="KW-1185">Reference proteome</keyword>
<name>A0AAD3XSR7_NEPGR</name>
<dbReference type="Proteomes" id="UP001279734">
    <property type="component" value="Unassembled WGS sequence"/>
</dbReference>
<organism evidence="1 2">
    <name type="scientific">Nepenthes gracilis</name>
    <name type="common">Slender pitcher plant</name>
    <dbReference type="NCBI Taxonomy" id="150966"/>
    <lineage>
        <taxon>Eukaryota</taxon>
        <taxon>Viridiplantae</taxon>
        <taxon>Streptophyta</taxon>
        <taxon>Embryophyta</taxon>
        <taxon>Tracheophyta</taxon>
        <taxon>Spermatophyta</taxon>
        <taxon>Magnoliopsida</taxon>
        <taxon>eudicotyledons</taxon>
        <taxon>Gunneridae</taxon>
        <taxon>Pentapetalae</taxon>
        <taxon>Caryophyllales</taxon>
        <taxon>Nepenthaceae</taxon>
        <taxon>Nepenthes</taxon>
    </lineage>
</organism>
<dbReference type="InterPro" id="IPR036691">
    <property type="entry name" value="Endo/exonu/phosph_ase_sf"/>
</dbReference>
<dbReference type="Gene3D" id="3.60.10.10">
    <property type="entry name" value="Endonuclease/exonuclease/phosphatase"/>
    <property type="match status" value="1"/>
</dbReference>
<evidence type="ECO:0000313" key="1">
    <source>
        <dbReference type="EMBL" id="GMH14895.1"/>
    </source>
</evidence>
<accession>A0AAD3XSR7</accession>
<gene>
    <name evidence="1" type="ORF">Nepgr_016736</name>
</gene>
<dbReference type="PANTHER" id="PTHR33710:SF79">
    <property type="entry name" value="OS06G0205337 PROTEIN"/>
    <property type="match status" value="1"/>
</dbReference>
<dbReference type="PANTHER" id="PTHR33710">
    <property type="entry name" value="BNAC02G09200D PROTEIN"/>
    <property type="match status" value="1"/>
</dbReference>
<sequence>MPSPGVALVENVEPVVKAQSSSPSPPAVFLGQGFFMGDVVRPSAGHNGSLLSFSPLVSLMGRSVFGHLLRGPRVVCLLQEHKGLEVVLQLLPLVSDVDLDWLGSAKGGKQTISSGGDFNSYVSFCGLQDISYDGCSFTWYNKGDGTGHIYKTLDHGIVNDQWLMEWGDYKATFLNAQISDHSPALLIPITPVHRKKCIFKFNNFLVKHVDFLKVV</sequence>
<comment type="caution">
    <text evidence="1">The sequence shown here is derived from an EMBL/GenBank/DDBJ whole genome shotgun (WGS) entry which is preliminary data.</text>
</comment>
<dbReference type="SUPFAM" id="SSF56219">
    <property type="entry name" value="DNase I-like"/>
    <property type="match status" value="1"/>
</dbReference>
<protein>
    <submittedName>
        <fullName evidence="1">Uncharacterized protein</fullName>
    </submittedName>
</protein>
<reference evidence="1" key="1">
    <citation type="submission" date="2023-05" db="EMBL/GenBank/DDBJ databases">
        <title>Nepenthes gracilis genome sequencing.</title>
        <authorList>
            <person name="Fukushima K."/>
        </authorList>
    </citation>
    <scope>NUCLEOTIDE SEQUENCE</scope>
    <source>
        <strain evidence="1">SING2019-196</strain>
    </source>
</reference>
<evidence type="ECO:0000313" key="2">
    <source>
        <dbReference type="Proteomes" id="UP001279734"/>
    </source>
</evidence>